<evidence type="ECO:0000259" key="14">
    <source>
        <dbReference type="PROSITE" id="PS51384"/>
    </source>
</evidence>
<dbReference type="GO" id="GO:0016175">
    <property type="term" value="F:superoxide-generating NAD(P)H oxidase activity"/>
    <property type="evidence" value="ECO:0007669"/>
    <property type="project" value="TreeGrafter"/>
</dbReference>
<dbReference type="SUPFAM" id="SSF52343">
    <property type="entry name" value="Ferredoxin reductase-like, C-terminal NADP-linked domain"/>
    <property type="match status" value="1"/>
</dbReference>
<keyword evidence="7" id="KW-0521">NADP</keyword>
<evidence type="ECO:0000256" key="8">
    <source>
        <dbReference type="ARBA" id="ARBA00022989"/>
    </source>
</evidence>
<dbReference type="AlphaFoldDB" id="A0A813WG94"/>
<keyword evidence="16" id="KW-1185">Reference proteome</keyword>
<dbReference type="GO" id="GO:0009653">
    <property type="term" value="P:anatomical structure morphogenesis"/>
    <property type="evidence" value="ECO:0007669"/>
    <property type="project" value="UniProtKB-ARBA"/>
</dbReference>
<dbReference type="PANTHER" id="PTHR11972:SF153">
    <property type="entry name" value="SUPEROXIDE-GENERATING NADPH OXIDASE HEAVY CHAIN SUBUNIT A"/>
    <property type="match status" value="1"/>
</dbReference>
<evidence type="ECO:0000256" key="2">
    <source>
        <dbReference type="ARBA" id="ARBA00022617"/>
    </source>
</evidence>
<sequence length="584" mass="67979">MILQAIKNIKLLKNEIPRYLILTIWLIINFIGFIVVYFNYHDSLEYFYLRKIVQDGISWSRASAFCINLNSSVILILVCRNFISYLRSFLCCSPNFVRVIDKHVSFHRYAGYLIIFFSIIHTMGHVHNLEHFVNARNSKYKPSFNSTSESDFLSGLYSTLSLLRQNGSSINPINTDNAIPIFEAFKLVAGVSGIIMCIALSLITTTSSEYIRRSFYNLFWYSHQLFAFIYVIMLCIHGAQGIVKKQSNVKNHGPQQCYLLYSNWPINTENRRCDLPQFEGSLPHSWIWILASLVLYVMERFVRFVRSLKKFKLAKFVKHPSNVIELQIENSNRIKFRAGQYIYLNISEISFFEWHPFTLTSAPDDQNLSIHLRCVGDWTNELGKRLENENRVNSLRVSIDGPFGSCAEDVFKYETVVLIGAGIGVTPYASILKHIWYILSTKQQNTAVLKKVYFFWICSTIDSFEWFGDLLQNLENKIRINERHDLLEYKIYLTRGWSIRQAKEIAYNNSEAYDLYTGLSQKTNYGRPNFDLFFKELSNKASDGNKECCGVFFCGPSQLSKELHILCNKYSNKEIRFIYNKESF</sequence>
<keyword evidence="8 13" id="KW-1133">Transmembrane helix</keyword>
<dbReference type="Proteomes" id="UP000663879">
    <property type="component" value="Unassembled WGS sequence"/>
</dbReference>
<evidence type="ECO:0000256" key="7">
    <source>
        <dbReference type="ARBA" id="ARBA00022857"/>
    </source>
</evidence>
<dbReference type="PANTHER" id="PTHR11972">
    <property type="entry name" value="NADPH OXIDASE"/>
    <property type="match status" value="1"/>
</dbReference>
<feature type="transmembrane region" description="Helical" evidence="13">
    <location>
        <begin position="184"/>
        <end position="204"/>
    </location>
</feature>
<evidence type="ECO:0000256" key="1">
    <source>
        <dbReference type="ARBA" id="ARBA00004141"/>
    </source>
</evidence>
<dbReference type="PRINTS" id="PR00466">
    <property type="entry name" value="GP91PHOX"/>
</dbReference>
<evidence type="ECO:0000256" key="3">
    <source>
        <dbReference type="ARBA" id="ARBA00022630"/>
    </source>
</evidence>
<dbReference type="InterPro" id="IPR000778">
    <property type="entry name" value="Cyt_b245_heavy_chain"/>
</dbReference>
<keyword evidence="10" id="KW-0408">Iron</keyword>
<evidence type="ECO:0000256" key="11">
    <source>
        <dbReference type="ARBA" id="ARBA00023136"/>
    </source>
</evidence>
<keyword evidence="2" id="KW-0349">Heme</keyword>
<dbReference type="GO" id="GO:0042742">
    <property type="term" value="P:defense response to bacterium"/>
    <property type="evidence" value="ECO:0007669"/>
    <property type="project" value="UniProtKB-ARBA"/>
</dbReference>
<dbReference type="OrthoDB" id="167398at2759"/>
<dbReference type="SUPFAM" id="SSF63380">
    <property type="entry name" value="Riboflavin synthase domain-like"/>
    <property type="match status" value="1"/>
</dbReference>
<dbReference type="EMBL" id="CAJNOC010001324">
    <property type="protein sequence ID" value="CAF0854912.1"/>
    <property type="molecule type" value="Genomic_DNA"/>
</dbReference>
<dbReference type="PROSITE" id="PS51384">
    <property type="entry name" value="FAD_FR"/>
    <property type="match status" value="1"/>
</dbReference>
<dbReference type="Gene3D" id="2.40.30.10">
    <property type="entry name" value="Translation factors"/>
    <property type="match status" value="1"/>
</dbReference>
<dbReference type="SFLD" id="SFLDG01169">
    <property type="entry name" value="NADPH_oxidase_subgroup_(NOX)"/>
    <property type="match status" value="1"/>
</dbReference>
<feature type="domain" description="FAD-binding FR-type" evidence="14">
    <location>
        <begin position="300"/>
        <end position="409"/>
    </location>
</feature>
<evidence type="ECO:0000313" key="16">
    <source>
        <dbReference type="Proteomes" id="UP000663879"/>
    </source>
</evidence>
<feature type="transmembrane region" description="Helical" evidence="13">
    <location>
        <begin position="60"/>
        <end position="79"/>
    </location>
</feature>
<protein>
    <recommendedName>
        <fullName evidence="14">FAD-binding FR-type domain-containing protein</fullName>
    </recommendedName>
</protein>
<dbReference type="GO" id="GO:0043020">
    <property type="term" value="C:NADPH oxidase complex"/>
    <property type="evidence" value="ECO:0007669"/>
    <property type="project" value="TreeGrafter"/>
</dbReference>
<dbReference type="InterPro" id="IPR050369">
    <property type="entry name" value="RBOH/FRE"/>
</dbReference>
<dbReference type="InterPro" id="IPR013112">
    <property type="entry name" value="FAD-bd_8"/>
</dbReference>
<keyword evidence="9" id="KW-0560">Oxidoreductase</keyword>
<feature type="transmembrane region" description="Helical" evidence="13">
    <location>
        <begin position="20"/>
        <end position="40"/>
    </location>
</feature>
<keyword evidence="3" id="KW-0285">Flavoprotein</keyword>
<evidence type="ECO:0000256" key="4">
    <source>
        <dbReference type="ARBA" id="ARBA00022692"/>
    </source>
</evidence>
<evidence type="ECO:0000256" key="12">
    <source>
        <dbReference type="ARBA" id="ARBA00049908"/>
    </source>
</evidence>
<dbReference type="GO" id="GO:0042554">
    <property type="term" value="P:superoxide anion generation"/>
    <property type="evidence" value="ECO:0007669"/>
    <property type="project" value="TreeGrafter"/>
</dbReference>
<proteinExistence type="predicted"/>
<dbReference type="SFLD" id="SFLDG01168">
    <property type="entry name" value="Ferric_reductase_subgroup_(FRE"/>
    <property type="match status" value="1"/>
</dbReference>
<comment type="caution">
    <text evidence="15">The sequence shown here is derived from an EMBL/GenBank/DDBJ whole genome shotgun (WGS) entry which is preliminary data.</text>
</comment>
<reference evidence="15" key="1">
    <citation type="submission" date="2021-02" db="EMBL/GenBank/DDBJ databases">
        <authorList>
            <person name="Nowell W R."/>
        </authorList>
    </citation>
    <scope>NUCLEOTIDE SEQUENCE</scope>
    <source>
        <strain evidence="15">Ploen Becks lab</strain>
    </source>
</reference>
<dbReference type="FunFam" id="2.40.30.10:FF:000059">
    <property type="entry name" value="dual oxidase isoform X1"/>
    <property type="match status" value="1"/>
</dbReference>
<accession>A0A813WG94</accession>
<dbReference type="FunFam" id="3.40.50.80:FF:000004">
    <property type="entry name" value="NADPH oxidase isoform 2"/>
    <property type="match status" value="1"/>
</dbReference>
<comment type="subcellular location">
    <subcellularLocation>
        <location evidence="1">Membrane</location>
        <topology evidence="1">Multi-pass membrane protein</topology>
    </subcellularLocation>
</comment>
<organism evidence="15 16">
    <name type="scientific">Brachionus calyciflorus</name>
    <dbReference type="NCBI Taxonomy" id="104777"/>
    <lineage>
        <taxon>Eukaryota</taxon>
        <taxon>Metazoa</taxon>
        <taxon>Spiralia</taxon>
        <taxon>Gnathifera</taxon>
        <taxon>Rotifera</taxon>
        <taxon>Eurotatoria</taxon>
        <taxon>Monogononta</taxon>
        <taxon>Pseudotrocha</taxon>
        <taxon>Ploima</taxon>
        <taxon>Brachionidae</taxon>
        <taxon>Brachionus</taxon>
    </lineage>
</organism>
<dbReference type="InterPro" id="IPR013121">
    <property type="entry name" value="Fe_red_NAD-bd_6"/>
</dbReference>
<evidence type="ECO:0000256" key="5">
    <source>
        <dbReference type="ARBA" id="ARBA00022723"/>
    </source>
</evidence>
<gene>
    <name evidence="15" type="ORF">OXX778_LOCUS9146</name>
</gene>
<name>A0A813WG94_9BILA</name>
<comment type="catalytic activity">
    <reaction evidence="12">
        <text>NADPH + 2 O2 = 2 superoxide + NADP(+) + H(+)</text>
        <dbReference type="Rhea" id="RHEA:63180"/>
        <dbReference type="ChEBI" id="CHEBI:15378"/>
        <dbReference type="ChEBI" id="CHEBI:15379"/>
        <dbReference type="ChEBI" id="CHEBI:18421"/>
        <dbReference type="ChEBI" id="CHEBI:57783"/>
        <dbReference type="ChEBI" id="CHEBI:58349"/>
    </reaction>
</comment>
<dbReference type="InterPro" id="IPR017938">
    <property type="entry name" value="Riboflavin_synthase-like_b-brl"/>
</dbReference>
<dbReference type="SFLD" id="SFLDS00052">
    <property type="entry name" value="Ferric_Reductase_Domain"/>
    <property type="match status" value="1"/>
</dbReference>
<evidence type="ECO:0000256" key="9">
    <source>
        <dbReference type="ARBA" id="ARBA00023002"/>
    </source>
</evidence>
<evidence type="ECO:0000313" key="15">
    <source>
        <dbReference type="EMBL" id="CAF0854912.1"/>
    </source>
</evidence>
<evidence type="ECO:0000256" key="6">
    <source>
        <dbReference type="ARBA" id="ARBA00022827"/>
    </source>
</evidence>
<dbReference type="Pfam" id="PF08030">
    <property type="entry name" value="NAD_binding_6"/>
    <property type="match status" value="1"/>
</dbReference>
<dbReference type="InterPro" id="IPR013130">
    <property type="entry name" value="Fe3_Rdtase_TM_dom"/>
</dbReference>
<feature type="transmembrane region" description="Helical" evidence="13">
    <location>
        <begin position="109"/>
        <end position="127"/>
    </location>
</feature>
<dbReference type="CDD" id="cd06186">
    <property type="entry name" value="NOX_Duox_like_FAD_NADP"/>
    <property type="match status" value="1"/>
</dbReference>
<keyword evidence="6" id="KW-0274">FAD</keyword>
<dbReference type="Pfam" id="PF08022">
    <property type="entry name" value="FAD_binding_8"/>
    <property type="match status" value="1"/>
</dbReference>
<keyword evidence="5" id="KW-0479">Metal-binding</keyword>
<evidence type="ECO:0000256" key="13">
    <source>
        <dbReference type="SAM" id="Phobius"/>
    </source>
</evidence>
<keyword evidence="11 13" id="KW-0472">Membrane</keyword>
<evidence type="ECO:0000256" key="10">
    <source>
        <dbReference type="ARBA" id="ARBA00023004"/>
    </source>
</evidence>
<dbReference type="GO" id="GO:0046872">
    <property type="term" value="F:metal ion binding"/>
    <property type="evidence" value="ECO:0007669"/>
    <property type="project" value="UniProtKB-KW"/>
</dbReference>
<dbReference type="InterPro" id="IPR039261">
    <property type="entry name" value="FNR_nucleotide-bd"/>
</dbReference>
<feature type="transmembrane region" description="Helical" evidence="13">
    <location>
        <begin position="225"/>
        <end position="243"/>
    </location>
</feature>
<dbReference type="Gene3D" id="3.40.50.80">
    <property type="entry name" value="Nucleotide-binding domain of ferredoxin-NADP reductase (FNR) module"/>
    <property type="match status" value="1"/>
</dbReference>
<keyword evidence="4 13" id="KW-0812">Transmembrane</keyword>
<dbReference type="Pfam" id="PF01794">
    <property type="entry name" value="Ferric_reduct"/>
    <property type="match status" value="1"/>
</dbReference>
<dbReference type="InterPro" id="IPR017927">
    <property type="entry name" value="FAD-bd_FR_type"/>
</dbReference>
<feature type="transmembrane region" description="Helical" evidence="13">
    <location>
        <begin position="285"/>
        <end position="302"/>
    </location>
</feature>